<reference evidence="1" key="1">
    <citation type="submission" date="2018-04" db="EMBL/GenBank/DDBJ databases">
        <title>Genomes of the Obligate Erwinia dacicola and Facultative Enterobacter sp. OLF Endosymbionts of the Olive Fruit fly, Bactrocera oleae.</title>
        <authorList>
            <person name="Estes A.M."/>
            <person name="Hearn D.J."/>
            <person name="Agarwal S."/>
            <person name="Pierson E.A."/>
            <person name="Dunning-Hotopp J.C."/>
        </authorList>
    </citation>
    <scope>NUCLEOTIDE SEQUENCE [LARGE SCALE GENOMIC DNA]</scope>
    <source>
        <strain evidence="1">Oroville</strain>
    </source>
</reference>
<organism evidence="1 2">
    <name type="scientific">Candidatus Erwinia dacicola</name>
    <dbReference type="NCBI Taxonomy" id="252393"/>
    <lineage>
        <taxon>Bacteria</taxon>
        <taxon>Pseudomonadati</taxon>
        <taxon>Pseudomonadota</taxon>
        <taxon>Gammaproteobacteria</taxon>
        <taxon>Enterobacterales</taxon>
        <taxon>Erwiniaceae</taxon>
        <taxon>Erwinia</taxon>
    </lineage>
</organism>
<evidence type="ECO:0000313" key="1">
    <source>
        <dbReference type="EMBL" id="RAP72985.1"/>
    </source>
</evidence>
<gene>
    <name evidence="1" type="ORF">ACZ87_00190</name>
</gene>
<evidence type="ECO:0000313" key="2">
    <source>
        <dbReference type="Proteomes" id="UP000244334"/>
    </source>
</evidence>
<name>A0A328TW35_9GAMM</name>
<dbReference type="EMBL" id="LJAM02000006">
    <property type="protein sequence ID" value="RAP72985.1"/>
    <property type="molecule type" value="Genomic_DNA"/>
</dbReference>
<dbReference type="AlphaFoldDB" id="A0A328TW35"/>
<accession>A0A328TW35</accession>
<dbReference type="Proteomes" id="UP000244334">
    <property type="component" value="Unassembled WGS sequence"/>
</dbReference>
<protein>
    <submittedName>
        <fullName evidence="1">Uncharacterized protein</fullName>
    </submittedName>
</protein>
<sequence>MGGSNEYSSEGFSAMRLTYSDRKEIGAIIAKFTEEDNERIYAEVDWQVKQMKSSPLTPVLRNLCSDHVAFELASDETDWQVAVDEFLWDRLTDYYKFQYALAVFMARHQTWEAA</sequence>
<dbReference type="RefSeq" id="WP_162475300.1">
    <property type="nucleotide sequence ID" value="NZ_LJAM02000006.1"/>
</dbReference>
<proteinExistence type="predicted"/>
<comment type="caution">
    <text evidence="1">The sequence shown here is derived from an EMBL/GenBank/DDBJ whole genome shotgun (WGS) entry which is preliminary data.</text>
</comment>
<keyword evidence="2" id="KW-1185">Reference proteome</keyword>